<proteinExistence type="predicted"/>
<evidence type="ECO:0000313" key="3">
    <source>
        <dbReference type="EMBL" id="KAH9842487.1"/>
    </source>
</evidence>
<dbReference type="RefSeq" id="XP_047778799.1">
    <property type="nucleotide sequence ID" value="XM_047918807.1"/>
</dbReference>
<accession>A0ABQ8KUH0</accession>
<organism evidence="3 4">
    <name type="scientific">Rhodofomes roseus</name>
    <dbReference type="NCBI Taxonomy" id="34475"/>
    <lineage>
        <taxon>Eukaryota</taxon>
        <taxon>Fungi</taxon>
        <taxon>Dikarya</taxon>
        <taxon>Basidiomycota</taxon>
        <taxon>Agaricomycotina</taxon>
        <taxon>Agaricomycetes</taxon>
        <taxon>Polyporales</taxon>
        <taxon>Rhodofomes</taxon>
    </lineage>
</organism>
<feature type="compositionally biased region" description="Basic residues" evidence="1">
    <location>
        <begin position="568"/>
        <end position="581"/>
    </location>
</feature>
<keyword evidence="4" id="KW-1185">Reference proteome</keyword>
<evidence type="ECO:0000313" key="4">
    <source>
        <dbReference type="Proteomes" id="UP000814176"/>
    </source>
</evidence>
<dbReference type="EMBL" id="JADCUA010000010">
    <property type="protein sequence ID" value="KAH9836561.1"/>
    <property type="molecule type" value="Genomic_DNA"/>
</dbReference>
<dbReference type="EMBL" id="JADCUA010000002">
    <property type="protein sequence ID" value="KAH9842487.1"/>
    <property type="molecule type" value="Genomic_DNA"/>
</dbReference>
<dbReference type="Proteomes" id="UP000814176">
    <property type="component" value="Unassembled WGS sequence"/>
</dbReference>
<feature type="region of interest" description="Disordered" evidence="1">
    <location>
        <begin position="559"/>
        <end position="620"/>
    </location>
</feature>
<dbReference type="GeneID" id="71999539"/>
<name>A0ABQ8KUH0_9APHY</name>
<gene>
    <name evidence="2" type="ORF">C8Q71DRAFT_47839</name>
    <name evidence="3" type="ORF">C8Q71DRAFT_733060</name>
</gene>
<reference evidence="3 4" key="1">
    <citation type="journal article" date="2021" name="Environ. Microbiol.">
        <title>Gene family expansions and transcriptome signatures uncover fungal adaptations to wood decay.</title>
        <authorList>
            <person name="Hage H."/>
            <person name="Miyauchi S."/>
            <person name="Viragh M."/>
            <person name="Drula E."/>
            <person name="Min B."/>
            <person name="Chaduli D."/>
            <person name="Navarro D."/>
            <person name="Favel A."/>
            <person name="Norest M."/>
            <person name="Lesage-Meessen L."/>
            <person name="Balint B."/>
            <person name="Merenyi Z."/>
            <person name="de Eugenio L."/>
            <person name="Morin E."/>
            <person name="Martinez A.T."/>
            <person name="Baldrian P."/>
            <person name="Stursova M."/>
            <person name="Martinez M.J."/>
            <person name="Novotny C."/>
            <person name="Magnuson J.K."/>
            <person name="Spatafora J.W."/>
            <person name="Maurice S."/>
            <person name="Pangilinan J."/>
            <person name="Andreopoulos W."/>
            <person name="LaButti K."/>
            <person name="Hundley H."/>
            <person name="Na H."/>
            <person name="Kuo A."/>
            <person name="Barry K."/>
            <person name="Lipzen A."/>
            <person name="Henrissat B."/>
            <person name="Riley R."/>
            <person name="Ahrendt S."/>
            <person name="Nagy L.G."/>
            <person name="Grigoriev I.V."/>
            <person name="Martin F."/>
            <person name="Rosso M.N."/>
        </authorList>
    </citation>
    <scope>NUCLEOTIDE SEQUENCE [LARGE SCALE GENOMIC DNA]</scope>
    <source>
        <strain evidence="3 4">CIRM-BRFM 1785</strain>
    </source>
</reference>
<evidence type="ECO:0000256" key="1">
    <source>
        <dbReference type="SAM" id="MobiDB-lite"/>
    </source>
</evidence>
<comment type="caution">
    <text evidence="3">The sequence shown here is derived from an EMBL/GenBank/DDBJ whole genome shotgun (WGS) entry which is preliminary data.</text>
</comment>
<protein>
    <submittedName>
        <fullName evidence="3">Uncharacterized protein</fullName>
    </submittedName>
</protein>
<sequence>MPEYTEVFACHHTVRRWFDAVETTSESTLQLQAIWADATKKEQDRLKKDCPGKRGFVYKLGPNSKVKRGSKSAQQPIWPHIGGRARPSLEGLCLCDVQRTPRTLVLDLGQLAFQIQLLTHCMAQVYTRVQWDQEIAAVSCVDNARGFRVGIGLDFGEFIVAFLTLDQLWTPHWVVRPEGTLPVQHHDIHDDYHGFLNMLADCLVQVHKGGFAEHTALATTYLREDMGGLCGGLGTYSVVEVFFRAGLSVFLTVGELFASPSRLARFCAAFWVFTHEAHTEIPAFMKDAFIGYVLAPTEDQRIQYSYRLHVHGKQHVRVSARMKQLQVTYESILAEYTQIADGAESLENVPVAGIRGPEIQLYDVFEPTYVQAALIRETESLGHLVFGREFWTRLGLGNTEEKTDPLTAMYQKLGLLDTCTHLDLEVYSDSLFLSSRQLRECKIDTMLYRCYNISSQKALWSITSVFPLSLVPFESWRSLGGTSKSWAVTCDRTFDLAPNAERDANTFINVVKGRDVAVGPLEYCGLGRRITRGGPKGKKNCMLVVCQNSPVLPEHFRQRQLASEQKKKDGRHKPGVRKVVSKRTSGPGGWQPKLGTKRKSEGAPEDQALQEIVPPGENGVKRRRLHADAKIAMGCSSVA</sequence>
<evidence type="ECO:0000313" key="2">
    <source>
        <dbReference type="EMBL" id="KAH9836561.1"/>
    </source>
</evidence>